<proteinExistence type="predicted"/>
<evidence type="ECO:0000313" key="6">
    <source>
        <dbReference type="EMBL" id="AUD05170.1"/>
    </source>
</evidence>
<evidence type="ECO:0000256" key="3">
    <source>
        <dbReference type="ARBA" id="ARBA00022553"/>
    </source>
</evidence>
<keyword evidence="6" id="KW-0418">Kinase</keyword>
<dbReference type="CDD" id="cd00082">
    <property type="entry name" value="HisKA"/>
    <property type="match status" value="1"/>
</dbReference>
<reference evidence="6 7" key="1">
    <citation type="submission" date="2017-11" db="EMBL/GenBank/DDBJ databases">
        <title>Taxonomic description and genome sequences of Spirosoma HA7 sp. nov., isolated from pollen microhabitat of Corylus avellana.</title>
        <authorList>
            <person name="Ambika Manirajan B."/>
            <person name="Suarez C."/>
            <person name="Ratering S."/>
            <person name="Geissler-Plaum R."/>
            <person name="Cardinale M."/>
            <person name="Sylvia S."/>
        </authorList>
    </citation>
    <scope>NUCLEOTIDE SEQUENCE [LARGE SCALE GENOMIC DNA]</scope>
    <source>
        <strain evidence="6 7">HA7</strain>
    </source>
</reference>
<dbReference type="InterPro" id="IPR018490">
    <property type="entry name" value="cNMP-bd_dom_sf"/>
</dbReference>
<comment type="catalytic activity">
    <reaction evidence="1">
        <text>ATP + protein L-histidine = ADP + protein N-phospho-L-histidine.</text>
        <dbReference type="EC" id="2.7.13.3"/>
    </reaction>
</comment>
<sequence>MNLLETLHQFPALANVPDEQLQWVIDRAEEVSYPEETVFYKPNEPVEYLMLLLEGRIRIDGGGANDEILTYDPYSVLGVLPFSRMKTIPNRLVSTTPTRLLRLHRDKLHDLIHNCYELTEALVHQMTTRVRDYTKLTQQTDKMASLGRLSAGLAHELNNPVAAVVRSVDTLKSHLRATPEAFKTVMSLQLTASQVDSVTEVFFKKVDNQLLPDTKRLTLLERTSLEDDVTDWLDDHGLDDSTDLAGPLVEFGFTVDDLDWILEKIGDGNLVGVANWLVNNLVIEKLVSDIGEASRRIATLTGSIKNYTHMDRGGGKENVLLAEGIRSTLTLLDHKIKSKHIDLKLTIPDNLPVVCGWPGELNQVWTNLIDNAIDALPDGGKLEIVSELDKRSANEGLEFVLTKVIDNGAGIPEDIRDKIFEPFFTTKEIGKGTGLGLDIVQGIIKHHNGSVKVESKPGHTEFSVCLPV</sequence>
<dbReference type="KEGG" id="spir:CWM47_26985"/>
<dbReference type="InterPro" id="IPR003594">
    <property type="entry name" value="HATPase_dom"/>
</dbReference>
<dbReference type="Gene3D" id="3.30.565.10">
    <property type="entry name" value="Histidine kinase-like ATPase, C-terminal domain"/>
    <property type="match status" value="1"/>
</dbReference>
<dbReference type="Pfam" id="PF00027">
    <property type="entry name" value="cNMP_binding"/>
    <property type="match status" value="1"/>
</dbReference>
<dbReference type="Gene3D" id="1.10.287.130">
    <property type="match status" value="1"/>
</dbReference>
<dbReference type="PROSITE" id="PS50042">
    <property type="entry name" value="CNMP_BINDING_3"/>
    <property type="match status" value="1"/>
</dbReference>
<dbReference type="GO" id="GO:0000155">
    <property type="term" value="F:phosphorelay sensor kinase activity"/>
    <property type="evidence" value="ECO:0007669"/>
    <property type="project" value="InterPro"/>
</dbReference>
<dbReference type="Proteomes" id="UP000232883">
    <property type="component" value="Chromosome"/>
</dbReference>
<dbReference type="InterPro" id="IPR005467">
    <property type="entry name" value="His_kinase_dom"/>
</dbReference>
<dbReference type="CDD" id="cd00038">
    <property type="entry name" value="CAP_ED"/>
    <property type="match status" value="1"/>
</dbReference>
<dbReference type="PRINTS" id="PR00344">
    <property type="entry name" value="BCTRLSENSOR"/>
</dbReference>
<dbReference type="EC" id="2.7.13.3" evidence="2"/>
<dbReference type="InterPro" id="IPR036890">
    <property type="entry name" value="HATPase_C_sf"/>
</dbReference>
<dbReference type="PANTHER" id="PTHR43065:SF48">
    <property type="entry name" value="HISTIDINE KINASE"/>
    <property type="match status" value="1"/>
</dbReference>
<dbReference type="InterPro" id="IPR036097">
    <property type="entry name" value="HisK_dim/P_sf"/>
</dbReference>
<dbReference type="OrthoDB" id="9806995at2"/>
<dbReference type="SMART" id="SM00387">
    <property type="entry name" value="HATPase_c"/>
    <property type="match status" value="1"/>
</dbReference>
<gene>
    <name evidence="6" type="ORF">CWM47_26985</name>
</gene>
<dbReference type="SUPFAM" id="SSF47384">
    <property type="entry name" value="Homodimeric domain of signal transducing histidine kinase"/>
    <property type="match status" value="1"/>
</dbReference>
<name>A0A2K8Z5N5_9BACT</name>
<dbReference type="Pfam" id="PF02518">
    <property type="entry name" value="HATPase_c"/>
    <property type="match status" value="1"/>
</dbReference>
<dbReference type="RefSeq" id="WP_100991700.1">
    <property type="nucleotide sequence ID" value="NZ_CP025096.1"/>
</dbReference>
<dbReference type="SUPFAM" id="SSF51206">
    <property type="entry name" value="cAMP-binding domain-like"/>
    <property type="match status" value="1"/>
</dbReference>
<accession>A0A2K8Z5N5</accession>
<dbReference type="PANTHER" id="PTHR43065">
    <property type="entry name" value="SENSOR HISTIDINE KINASE"/>
    <property type="match status" value="1"/>
</dbReference>
<evidence type="ECO:0000259" key="5">
    <source>
        <dbReference type="PROSITE" id="PS50109"/>
    </source>
</evidence>
<keyword evidence="6" id="KW-0808">Transferase</keyword>
<keyword evidence="7" id="KW-1185">Reference proteome</keyword>
<feature type="domain" description="Cyclic nucleotide-binding" evidence="4">
    <location>
        <begin position="12"/>
        <end position="129"/>
    </location>
</feature>
<evidence type="ECO:0000256" key="1">
    <source>
        <dbReference type="ARBA" id="ARBA00000085"/>
    </source>
</evidence>
<dbReference type="InterPro" id="IPR014710">
    <property type="entry name" value="RmlC-like_jellyroll"/>
</dbReference>
<feature type="domain" description="Histidine kinase" evidence="5">
    <location>
        <begin position="284"/>
        <end position="468"/>
    </location>
</feature>
<evidence type="ECO:0000259" key="4">
    <source>
        <dbReference type="PROSITE" id="PS50042"/>
    </source>
</evidence>
<dbReference type="SUPFAM" id="SSF55874">
    <property type="entry name" value="ATPase domain of HSP90 chaperone/DNA topoisomerase II/histidine kinase"/>
    <property type="match status" value="1"/>
</dbReference>
<evidence type="ECO:0000313" key="7">
    <source>
        <dbReference type="Proteomes" id="UP000232883"/>
    </source>
</evidence>
<evidence type="ECO:0000256" key="2">
    <source>
        <dbReference type="ARBA" id="ARBA00012438"/>
    </source>
</evidence>
<dbReference type="PROSITE" id="PS50109">
    <property type="entry name" value="HIS_KIN"/>
    <property type="match status" value="1"/>
</dbReference>
<dbReference type="InterPro" id="IPR003661">
    <property type="entry name" value="HisK_dim/P_dom"/>
</dbReference>
<dbReference type="AlphaFoldDB" id="A0A2K8Z5N5"/>
<dbReference type="Gene3D" id="2.60.120.10">
    <property type="entry name" value="Jelly Rolls"/>
    <property type="match status" value="1"/>
</dbReference>
<protein>
    <recommendedName>
        <fullName evidence="2">histidine kinase</fullName>
        <ecNumber evidence="2">2.7.13.3</ecNumber>
    </recommendedName>
</protein>
<dbReference type="InterPro" id="IPR000595">
    <property type="entry name" value="cNMP-bd_dom"/>
</dbReference>
<dbReference type="InterPro" id="IPR004358">
    <property type="entry name" value="Sig_transdc_His_kin-like_C"/>
</dbReference>
<organism evidence="6 7">
    <name type="scientific">Spirosoma pollinicola</name>
    <dbReference type="NCBI Taxonomy" id="2057025"/>
    <lineage>
        <taxon>Bacteria</taxon>
        <taxon>Pseudomonadati</taxon>
        <taxon>Bacteroidota</taxon>
        <taxon>Cytophagia</taxon>
        <taxon>Cytophagales</taxon>
        <taxon>Cytophagaceae</taxon>
        <taxon>Spirosoma</taxon>
    </lineage>
</organism>
<keyword evidence="3" id="KW-0597">Phosphoprotein</keyword>
<dbReference type="EMBL" id="CP025096">
    <property type="protein sequence ID" value="AUD05170.1"/>
    <property type="molecule type" value="Genomic_DNA"/>
</dbReference>